<feature type="compositionally biased region" description="Acidic residues" evidence="1">
    <location>
        <begin position="267"/>
        <end position="292"/>
    </location>
</feature>
<gene>
    <name evidence="3" type="primary">cobT</name>
</gene>
<name>A0A6M4NPX7_AERCA</name>
<organism evidence="3">
    <name type="scientific">Aeromonas caviae</name>
    <name type="common">Aeromonas punctata</name>
    <dbReference type="NCBI Taxonomy" id="648"/>
    <lineage>
        <taxon>Bacteria</taxon>
        <taxon>Pseudomonadati</taxon>
        <taxon>Pseudomonadota</taxon>
        <taxon>Gammaproteobacteria</taxon>
        <taxon>Aeromonadales</taxon>
        <taxon>Aeromonadaceae</taxon>
        <taxon>Aeromonas</taxon>
    </lineage>
</organism>
<evidence type="ECO:0000256" key="1">
    <source>
        <dbReference type="SAM" id="MobiDB-lite"/>
    </source>
</evidence>
<sequence>MTAYTGLLTPVAVIRNSISAITQILAGRNITVHQRGLSAYVSYNERTGEPESVTLPYLPDDASDDLILAVQGFLDHEVGHLLFTENAAILEIAHDADWLHMENVLEDPYVEREMQRSFPGSKGTISRLHHFFLEKIVQVNYKKLMDAGSVNPLEFFGVLLPCISRAWHEFPVFEEYMSDKWEHVEPIMKKLPKDIASRVQAVKNTRDNVALARYLIDAIMRVPDEDEFDDTASGAGETSETSSPSSSGPSKRSGPSSRAKPSGPGLVDEEGDYDEEEEKDEEEHEEEVEDDHEPVSEPESTPESEPTPEPSDEAERGDDDDAEGSGPSSDPEDDESKGTSGGEEEGEDEDLEGTEEFDDEADEEFDEDLGDAETGAKVGDSGPVSDDVDESSLTGKGDPKKAKSDESEEKGEGEAESEEKGEGEGEEPGEPAWTPGEGDSLTRYSVGDIESALTDSIAEMASSAAKKSSYVIYSTDHDVIEPYRRKGMENAAAIALPKIEALTKSQVGVMQNSLQRALVSKNKSYWRSSQESGRINPSSLARLYVGDTRVFRRKVEHRSKSFDVTLLIDCSGSMHHGTGSLSRFQTAMVAAYAMGDTLHRIGVNFEILGFTTKPHTGEWGETCRKEMGTHGITFGRIDWLYMPIFKSFEERWGPKQMERIGAAFHVEDFLRENVDGESVQIAAQRLIGQRSEGKMLIVLSDGAPACHTYDRTALNRHLSKSIKSAERAGIKVIGVGIDTDSVSRYYSDYIVLNDVTKLPTELVEQIQKVLLR</sequence>
<dbReference type="RefSeq" id="WP_181715914.1">
    <property type="nucleotide sequence ID" value="NZ_CP091177.1"/>
</dbReference>
<proteinExistence type="predicted"/>
<feature type="compositionally biased region" description="Basic and acidic residues" evidence="1">
    <location>
        <begin position="397"/>
        <end position="423"/>
    </location>
</feature>
<dbReference type="Pfam" id="PF11775">
    <property type="entry name" value="CobT_C"/>
    <property type="match status" value="1"/>
</dbReference>
<dbReference type="SUPFAM" id="SSF53300">
    <property type="entry name" value="vWA-like"/>
    <property type="match status" value="1"/>
</dbReference>
<dbReference type="PANTHER" id="PTHR41248:SF1">
    <property type="entry name" value="NORD PROTEIN"/>
    <property type="match status" value="1"/>
</dbReference>
<dbReference type="EMBL" id="MN629346">
    <property type="protein sequence ID" value="QJR99791.1"/>
    <property type="molecule type" value="Genomic_DNA"/>
</dbReference>
<dbReference type="AlphaFoldDB" id="A0A6M4NPX7"/>
<dbReference type="PANTHER" id="PTHR41248">
    <property type="entry name" value="NORD PROTEIN"/>
    <property type="match status" value="1"/>
</dbReference>
<feature type="domain" description="Cobalamin biosynthesis protein CobT VWA" evidence="2">
    <location>
        <begin position="550"/>
        <end position="771"/>
    </location>
</feature>
<dbReference type="InterPro" id="IPR025861">
    <property type="entry name" value="CobT_VWA_dom"/>
</dbReference>
<feature type="compositionally biased region" description="Acidic residues" evidence="1">
    <location>
        <begin position="310"/>
        <end position="323"/>
    </location>
</feature>
<evidence type="ECO:0000313" key="3">
    <source>
        <dbReference type="EMBL" id="QJR99791.1"/>
    </source>
</evidence>
<accession>A0A6M4NPX7</accession>
<dbReference type="InterPro" id="IPR036465">
    <property type="entry name" value="vWFA_dom_sf"/>
</dbReference>
<reference evidence="3" key="1">
    <citation type="submission" date="2019-10" db="EMBL/GenBank/DDBJ databases">
        <authorList>
            <person name="Zhou D."/>
            <person name="Cheng Q."/>
        </authorList>
    </citation>
    <scope>NUCLEOTIDE SEQUENCE</scope>
    <source>
        <strain evidence="3">1507-17068</strain>
        <plasmid evidence="3">p717068-IMP</plasmid>
    </source>
</reference>
<geneLocation type="plasmid" evidence="3">
    <name>p717068-IMP</name>
</geneLocation>
<feature type="region of interest" description="Disordered" evidence="1">
    <location>
        <begin position="227"/>
        <end position="443"/>
    </location>
</feature>
<feature type="compositionally biased region" description="Low complexity" evidence="1">
    <location>
        <begin position="233"/>
        <end position="265"/>
    </location>
</feature>
<feature type="compositionally biased region" description="Acidic residues" evidence="1">
    <location>
        <begin position="342"/>
        <end position="371"/>
    </location>
</feature>
<protein>
    <submittedName>
        <fullName evidence="3">Aerobic cobaltochelatase CobT subunit</fullName>
    </submittedName>
</protein>
<evidence type="ECO:0000259" key="2">
    <source>
        <dbReference type="Pfam" id="PF11775"/>
    </source>
</evidence>
<dbReference type="Gene3D" id="3.40.50.410">
    <property type="entry name" value="von Willebrand factor, type A domain"/>
    <property type="match status" value="1"/>
</dbReference>
<keyword evidence="3" id="KW-0614">Plasmid</keyword>
<dbReference type="InterPro" id="IPR051928">
    <property type="entry name" value="NorD/CobT"/>
</dbReference>